<accession>A0A1N7NRX0</accession>
<dbReference type="AlphaFoldDB" id="A0A1N7NRX0"/>
<dbReference type="STRING" id="633194.SAMN05421759_1101"/>
<proteinExistence type="predicted"/>
<dbReference type="Proteomes" id="UP000186684">
    <property type="component" value="Unassembled WGS sequence"/>
</dbReference>
<gene>
    <name evidence="1" type="ORF">SAMN05421759_1101</name>
</gene>
<name>A0A1N7NRX0_9RHOB</name>
<reference evidence="2" key="1">
    <citation type="submission" date="2017-01" db="EMBL/GenBank/DDBJ databases">
        <authorList>
            <person name="Varghese N."/>
            <person name="Submissions S."/>
        </authorList>
    </citation>
    <scope>NUCLEOTIDE SEQUENCE [LARGE SCALE GENOMIC DNA]</scope>
    <source>
        <strain evidence="2">DSM 29430</strain>
    </source>
</reference>
<protein>
    <submittedName>
        <fullName evidence="1">Uncharacterized protein</fullName>
    </submittedName>
</protein>
<sequence length="439" mass="48748">MSSKSQRLASSSTSPDIAEALQARLCDPLWFLARQWQMGEFEGESGGMPVAVLIGERHIPLTQIRAGNITRDNDPDAPLEALVEAESTGPAGMGVHLPQSWDSARLGYRFEVLGPGMRYSVTDYDGRALDWFDFAPQEIDKQAFSKTPDTLFEAIPGTLGFPGAPEPRWWTIEDGTAYFDSAVDPEPNVLSMMLPEFFYSDIRNWFLVPAPMRAGHVRRMERVEVVDSFGVITELDPVPAEQTNLFTLGADAFGNDTMLIPNVAAQVVDCDALEEVTWSRDEAGNLVWAHERTVTDRISGQTYETGTETAPDTLSTNEAGDYYTLKNDLPRAYIPYVPRQTAKIPAVSGDIALRRGRTQADATGEAPQHRSEVVAESTWLHHETVPPDGVKTRRVHRFARGSDGRAHVWIGRDRNAALRPDRVGLRFDFIRKEEGTEDG</sequence>
<organism evidence="1 2">
    <name type="scientific">Roseivivax lentus</name>
    <dbReference type="NCBI Taxonomy" id="633194"/>
    <lineage>
        <taxon>Bacteria</taxon>
        <taxon>Pseudomonadati</taxon>
        <taxon>Pseudomonadota</taxon>
        <taxon>Alphaproteobacteria</taxon>
        <taxon>Rhodobacterales</taxon>
        <taxon>Roseobacteraceae</taxon>
        <taxon>Roseivivax</taxon>
    </lineage>
</organism>
<evidence type="ECO:0000313" key="1">
    <source>
        <dbReference type="EMBL" id="SIT01040.1"/>
    </source>
</evidence>
<keyword evidence="2" id="KW-1185">Reference proteome</keyword>
<dbReference type="EMBL" id="FTOQ01000010">
    <property type="protein sequence ID" value="SIT01040.1"/>
    <property type="molecule type" value="Genomic_DNA"/>
</dbReference>
<evidence type="ECO:0000313" key="2">
    <source>
        <dbReference type="Proteomes" id="UP000186684"/>
    </source>
</evidence>